<feature type="domain" description="Microbial-type PARG catalytic" evidence="1">
    <location>
        <begin position="22"/>
        <end position="150"/>
    </location>
</feature>
<dbReference type="PANTHER" id="PTHR35596">
    <property type="entry name" value="DUF2263 DOMAIN-CONTAINING PROTEIN"/>
    <property type="match status" value="1"/>
</dbReference>
<dbReference type="PANTHER" id="PTHR35596:SF1">
    <property type="entry name" value="MICROBIAL-TYPE PARG CATALYTIC DOMAIN-CONTAINING PROTEIN"/>
    <property type="match status" value="1"/>
</dbReference>
<evidence type="ECO:0000259" key="1">
    <source>
        <dbReference type="Pfam" id="PF10021"/>
    </source>
</evidence>
<dbReference type="InterPro" id="IPR043472">
    <property type="entry name" value="Macro_dom-like"/>
</dbReference>
<name>A0A6C0JMV5_9ZZZZ</name>
<dbReference type="Gene3D" id="3.40.220.10">
    <property type="entry name" value="Leucine Aminopeptidase, subunit E, domain 1"/>
    <property type="match status" value="1"/>
</dbReference>
<dbReference type="InterPro" id="IPR019261">
    <property type="entry name" value="PARG_cat_microbial"/>
</dbReference>
<dbReference type="Pfam" id="PF10021">
    <property type="entry name" value="PARG_cat_microb"/>
    <property type="match status" value="1"/>
</dbReference>
<dbReference type="SUPFAM" id="SSF52949">
    <property type="entry name" value="Macro domain-like"/>
    <property type="match status" value="1"/>
</dbReference>
<dbReference type="NCBIfam" id="TIGR02452">
    <property type="entry name" value="TIGR02452 family protein"/>
    <property type="match status" value="1"/>
</dbReference>
<dbReference type="EMBL" id="MN740673">
    <property type="protein sequence ID" value="QHU07105.1"/>
    <property type="molecule type" value="Genomic_DNA"/>
</dbReference>
<proteinExistence type="predicted"/>
<accession>A0A6C0JMV5</accession>
<protein>
    <recommendedName>
        <fullName evidence="1">Microbial-type PARG catalytic domain-containing protein</fullName>
    </recommendedName>
</protein>
<sequence length="271" mass="30676">MSRRQRKARAEEHYEFITHLESHHQEIVDRSIKNTKIFGIQVGVPSPVYEQRYKETKIELQSCTTINAIFNSCTWGDKMTVLNFADAKHPGGGWLNGSMTQEESLALATTLYLPLSKTAKPMYDRNEINPKLGFYNDLIVYSPDVLVFRDDDGEFIEKAFPIAVISVPAVNAGNVRDNVKKKRLDMNKMTARIKTVMESRCTAILKVAAKYDTEILILGAFGCGVFKNNPNDVAWMFKQLLGKTFAGVFKKVVFAIPQGDKNMESFEQIIH</sequence>
<evidence type="ECO:0000313" key="2">
    <source>
        <dbReference type="EMBL" id="QHU07105.1"/>
    </source>
</evidence>
<dbReference type="PIRSF" id="PIRSF014899">
    <property type="entry name" value="UCP014899"/>
    <property type="match status" value="1"/>
</dbReference>
<dbReference type="InterPro" id="IPR012664">
    <property type="entry name" value="CHP02452"/>
</dbReference>
<organism evidence="2">
    <name type="scientific">viral metagenome</name>
    <dbReference type="NCBI Taxonomy" id="1070528"/>
    <lineage>
        <taxon>unclassified sequences</taxon>
        <taxon>metagenomes</taxon>
        <taxon>organismal metagenomes</taxon>
    </lineage>
</organism>
<reference evidence="2" key="1">
    <citation type="journal article" date="2020" name="Nature">
        <title>Giant virus diversity and host interactions through global metagenomics.</title>
        <authorList>
            <person name="Schulz F."/>
            <person name="Roux S."/>
            <person name="Paez-Espino D."/>
            <person name="Jungbluth S."/>
            <person name="Walsh D.A."/>
            <person name="Denef V.J."/>
            <person name="McMahon K.D."/>
            <person name="Konstantinidis K.T."/>
            <person name="Eloe-Fadrosh E.A."/>
            <person name="Kyrpides N.C."/>
            <person name="Woyke T."/>
        </authorList>
    </citation>
    <scope>NUCLEOTIDE SEQUENCE</scope>
    <source>
        <strain evidence="2">GVMAG-S-1038524-41</strain>
    </source>
</reference>
<dbReference type="AlphaFoldDB" id="A0A6C0JMV5"/>